<dbReference type="Pfam" id="PF06037">
    <property type="entry name" value="DUF922"/>
    <property type="match status" value="1"/>
</dbReference>
<organism evidence="1 2">
    <name type="scientific">Chryseobacterium suipulveris</name>
    <dbReference type="NCBI Taxonomy" id="2929800"/>
    <lineage>
        <taxon>Bacteria</taxon>
        <taxon>Pseudomonadati</taxon>
        <taxon>Bacteroidota</taxon>
        <taxon>Flavobacteriia</taxon>
        <taxon>Flavobacteriales</taxon>
        <taxon>Weeksellaceae</taxon>
        <taxon>Chryseobacterium group</taxon>
        <taxon>Chryseobacterium</taxon>
    </lineage>
</organism>
<dbReference type="RefSeq" id="WP_243551224.1">
    <property type="nucleotide sequence ID" value="NZ_CP094532.1"/>
</dbReference>
<evidence type="ECO:0000313" key="1">
    <source>
        <dbReference type="EMBL" id="UOE42230.1"/>
    </source>
</evidence>
<dbReference type="Proteomes" id="UP000831460">
    <property type="component" value="Chromosome"/>
</dbReference>
<proteinExistence type="predicted"/>
<dbReference type="EMBL" id="CP094532">
    <property type="protein sequence ID" value="UOE42230.1"/>
    <property type="molecule type" value="Genomic_DNA"/>
</dbReference>
<sequence length="174" mass="20676">MKTLNFLLIFFSFFGFAQKIEWNNQYKLKSQDFNGEIPKVESEKSAGSMITLEYKILSTSIWTGKIKVKIYPTFDTTISWIKPQHISEKLLNHEQKHFDIAQIFASKLQKIVDKSIKNTKDFNEIFQRLYDENYKEYEDFQIKYDLETEHGTILETQGKYDNLISKMLENCNSR</sequence>
<protein>
    <submittedName>
        <fullName evidence="1">DUF922 domain-containing protein</fullName>
    </submittedName>
</protein>
<gene>
    <name evidence="1" type="ORF">MTP09_06215</name>
</gene>
<evidence type="ECO:0000313" key="2">
    <source>
        <dbReference type="Proteomes" id="UP000831460"/>
    </source>
</evidence>
<keyword evidence="2" id="KW-1185">Reference proteome</keyword>
<dbReference type="InterPro" id="IPR010321">
    <property type="entry name" value="DUF922"/>
</dbReference>
<name>A0ABY4BSQ6_9FLAO</name>
<accession>A0ABY4BSQ6</accession>
<reference evidence="1 2" key="1">
    <citation type="submission" date="2022-03" db="EMBL/GenBank/DDBJ databases">
        <title>Chryseobacterium sp. isolated from particulate matters in swine house.</title>
        <authorList>
            <person name="Won M."/>
            <person name="Kim S.-J."/>
            <person name="Kwon S.-W."/>
        </authorList>
    </citation>
    <scope>NUCLEOTIDE SEQUENCE [LARGE SCALE GENOMIC DNA]</scope>
    <source>
        <strain evidence="1 2">SC2-2</strain>
    </source>
</reference>